<dbReference type="Proteomes" id="UP000531561">
    <property type="component" value="Unassembled WGS sequence"/>
</dbReference>
<keyword evidence="2" id="KW-1185">Reference proteome</keyword>
<dbReference type="EMBL" id="JABFCT010000010">
    <property type="protein sequence ID" value="KAF5872592.1"/>
    <property type="molecule type" value="Genomic_DNA"/>
</dbReference>
<evidence type="ECO:0000313" key="1">
    <source>
        <dbReference type="EMBL" id="KAF5872592.1"/>
    </source>
</evidence>
<name>A0A8H6AS24_9HELO</name>
<dbReference type="OrthoDB" id="10461888at2759"/>
<organism evidence="1 2">
    <name type="scientific">Botrytis fragariae</name>
    <dbReference type="NCBI Taxonomy" id="1964551"/>
    <lineage>
        <taxon>Eukaryota</taxon>
        <taxon>Fungi</taxon>
        <taxon>Dikarya</taxon>
        <taxon>Ascomycota</taxon>
        <taxon>Pezizomycotina</taxon>
        <taxon>Leotiomycetes</taxon>
        <taxon>Helotiales</taxon>
        <taxon>Sclerotiniaceae</taxon>
        <taxon>Botrytis</taxon>
    </lineage>
</organism>
<dbReference type="AlphaFoldDB" id="A0A8H6AS24"/>
<dbReference type="RefSeq" id="XP_037191538.1">
    <property type="nucleotide sequence ID" value="XM_037336328.1"/>
</dbReference>
<gene>
    <name evidence="1" type="ORF">Bfra_005953</name>
</gene>
<comment type="caution">
    <text evidence="1">The sequence shown here is derived from an EMBL/GenBank/DDBJ whole genome shotgun (WGS) entry which is preliminary data.</text>
</comment>
<proteinExistence type="predicted"/>
<feature type="non-terminal residue" evidence="1">
    <location>
        <position position="274"/>
    </location>
</feature>
<protein>
    <submittedName>
        <fullName evidence="1">Uncharacterized protein</fullName>
    </submittedName>
</protein>
<reference evidence="1 2" key="1">
    <citation type="journal article" date="2020" name="Phytopathology">
        <title>A high-quality genome resource of Botrytis fragariae, a new and rapidly spreading fungal pathogen causing strawberry gray mold in the U.S.A.</title>
        <authorList>
            <person name="Wu Y."/>
            <person name="Saski C.A."/>
            <person name="Schnabel G."/>
            <person name="Xiao S."/>
            <person name="Hu M."/>
        </authorList>
    </citation>
    <scope>NUCLEOTIDE SEQUENCE [LARGE SCALE GENOMIC DNA]</scope>
    <source>
        <strain evidence="1 2">BVB16</strain>
    </source>
</reference>
<accession>A0A8H6AS24</accession>
<dbReference type="GeneID" id="59260020"/>
<evidence type="ECO:0000313" key="2">
    <source>
        <dbReference type="Proteomes" id="UP000531561"/>
    </source>
</evidence>
<sequence>NAGERVPCQGIRGTELPLTIGLLYNPTSDATKRLSNLNSGMDISMLVTSRAYNRCVKFILKDIGGTINQREKKNSNVQTYFFHVELFSTLIFPFNYTHPPQSVNVLQVHMQRGPIIQPLEFKEVNRKVSLRSHNSSALPLNDRSLFRCHGISNATLPTSTKFERLRLMTRNAPRYNHQVPHPVNYYVKVSTGNNFCYTTAAWNIFSFAESELSPSAQRPEIIQHEKGMNYIIQTNSSLAKAQHDYWPREEESRLRIRGSSSPSSYISIIKVSQL</sequence>